<evidence type="ECO:0000256" key="2">
    <source>
        <dbReference type="SAM" id="MobiDB-lite"/>
    </source>
</evidence>
<evidence type="ECO:0000313" key="3">
    <source>
        <dbReference type="EMBL" id="KAH7353694.1"/>
    </source>
</evidence>
<dbReference type="SUPFAM" id="SSF48403">
    <property type="entry name" value="Ankyrin repeat"/>
    <property type="match status" value="1"/>
</dbReference>
<evidence type="ECO:0008006" key="5">
    <source>
        <dbReference type="Google" id="ProtNLM"/>
    </source>
</evidence>
<dbReference type="InterPro" id="IPR002110">
    <property type="entry name" value="Ankyrin_rpt"/>
</dbReference>
<feature type="region of interest" description="Disordered" evidence="2">
    <location>
        <begin position="58"/>
        <end position="89"/>
    </location>
</feature>
<accession>A0A8K0TC73</accession>
<feature type="compositionally biased region" description="Low complexity" evidence="2">
    <location>
        <begin position="61"/>
        <end position="70"/>
    </location>
</feature>
<dbReference type="AlphaFoldDB" id="A0A8K0TC73"/>
<dbReference type="Proteomes" id="UP000813385">
    <property type="component" value="Unassembled WGS sequence"/>
</dbReference>
<evidence type="ECO:0000256" key="1">
    <source>
        <dbReference type="PROSITE-ProRule" id="PRU00023"/>
    </source>
</evidence>
<name>A0A8K0TC73_9PEZI</name>
<dbReference type="PANTHER" id="PTHR10039">
    <property type="entry name" value="AMELOGENIN"/>
    <property type="match status" value="1"/>
</dbReference>
<keyword evidence="1" id="KW-0040">ANK repeat</keyword>
<comment type="caution">
    <text evidence="3">The sequence shown here is derived from an EMBL/GenBank/DDBJ whole genome shotgun (WGS) entry which is preliminary data.</text>
</comment>
<dbReference type="Gene3D" id="1.25.40.20">
    <property type="entry name" value="Ankyrin repeat-containing domain"/>
    <property type="match status" value="1"/>
</dbReference>
<gene>
    <name evidence="3" type="ORF">B0T11DRAFT_119967</name>
</gene>
<dbReference type="EMBL" id="JAGPXD010000005">
    <property type="protein sequence ID" value="KAH7353694.1"/>
    <property type="molecule type" value="Genomic_DNA"/>
</dbReference>
<keyword evidence="4" id="KW-1185">Reference proteome</keyword>
<protein>
    <recommendedName>
        <fullName evidence="5">Ankyrin repeat protein</fullName>
    </recommendedName>
</protein>
<reference evidence="3" key="1">
    <citation type="journal article" date="2021" name="Nat. Commun.">
        <title>Genetic determinants of endophytism in the Arabidopsis root mycobiome.</title>
        <authorList>
            <person name="Mesny F."/>
            <person name="Miyauchi S."/>
            <person name="Thiergart T."/>
            <person name="Pickel B."/>
            <person name="Atanasova L."/>
            <person name="Karlsson M."/>
            <person name="Huettel B."/>
            <person name="Barry K.W."/>
            <person name="Haridas S."/>
            <person name="Chen C."/>
            <person name="Bauer D."/>
            <person name="Andreopoulos W."/>
            <person name="Pangilinan J."/>
            <person name="LaButti K."/>
            <person name="Riley R."/>
            <person name="Lipzen A."/>
            <person name="Clum A."/>
            <person name="Drula E."/>
            <person name="Henrissat B."/>
            <person name="Kohler A."/>
            <person name="Grigoriev I.V."/>
            <person name="Martin F.M."/>
            <person name="Hacquard S."/>
        </authorList>
    </citation>
    <scope>NUCLEOTIDE SEQUENCE</scope>
    <source>
        <strain evidence="3">MPI-CAGE-AT-0016</strain>
    </source>
</reference>
<evidence type="ECO:0000313" key="4">
    <source>
        <dbReference type="Proteomes" id="UP000813385"/>
    </source>
</evidence>
<feature type="repeat" description="ANK" evidence="1">
    <location>
        <begin position="374"/>
        <end position="401"/>
    </location>
</feature>
<proteinExistence type="predicted"/>
<feature type="region of interest" description="Disordered" evidence="2">
    <location>
        <begin position="177"/>
        <end position="202"/>
    </location>
</feature>
<dbReference type="InterPro" id="IPR036770">
    <property type="entry name" value="Ankyrin_rpt-contain_sf"/>
</dbReference>
<dbReference type="OrthoDB" id="5418336at2759"/>
<sequence>MEVKECLKTLPVGLNGIYYRILSKVPPQHRQAVRSILQWVCFAEHPLRPTELAGLFDKQASKSPSRSAMDSDSDSDSDANSNTALNEASGRGTVSRLRDLLRFCNHFILLVKKFDLDNGDVETVHLVHQSAKDYLTRREKNGESGVDYFRLGKRRAIHMDLGRRCIDILTQMIDTNRQEGIPPTNSIRGPNDKTTEQPKPYSYTPEDYAALCRARHLRHGGDDLDTHAQILRIISQDKASHSVWAWQASPNPLLGMYSFHFHQATRDENASALTKAIALGLSSTVKVLVSGMTVEDYTSIVRSSSGGLLNLALDLRHMRIFEILIEAIGSPALILEPNVIPWLADQKSLEVLHRVLKMTQNPRVTFGAELEYCLHKAVFHDSESIFTLLLDTGADPNLADVAYPLAPALIDGRSLTS</sequence>
<dbReference type="PROSITE" id="PS50088">
    <property type="entry name" value="ANK_REPEAT"/>
    <property type="match status" value="1"/>
</dbReference>
<organism evidence="3 4">
    <name type="scientific">Plectosphaerella cucumerina</name>
    <dbReference type="NCBI Taxonomy" id="40658"/>
    <lineage>
        <taxon>Eukaryota</taxon>
        <taxon>Fungi</taxon>
        <taxon>Dikarya</taxon>
        <taxon>Ascomycota</taxon>
        <taxon>Pezizomycotina</taxon>
        <taxon>Sordariomycetes</taxon>
        <taxon>Hypocreomycetidae</taxon>
        <taxon>Glomerellales</taxon>
        <taxon>Plectosphaerellaceae</taxon>
        <taxon>Plectosphaerella</taxon>
    </lineage>
</organism>